<protein>
    <submittedName>
        <fullName evidence="2">Uncharacterized protein</fullName>
    </submittedName>
</protein>
<keyword evidence="1" id="KW-0472">Membrane</keyword>
<feature type="transmembrane region" description="Helical" evidence="1">
    <location>
        <begin position="184"/>
        <end position="204"/>
    </location>
</feature>
<dbReference type="AlphaFoldDB" id="A0A3R9NF67"/>
<gene>
    <name evidence="2" type="ORF">D8804_09800</name>
</gene>
<keyword evidence="1" id="KW-0812">Transmembrane</keyword>
<feature type="transmembrane region" description="Helical" evidence="1">
    <location>
        <begin position="26"/>
        <end position="46"/>
    </location>
</feature>
<proteinExistence type="predicted"/>
<feature type="transmembrane region" description="Helical" evidence="1">
    <location>
        <begin position="96"/>
        <end position="115"/>
    </location>
</feature>
<comment type="caution">
    <text evidence="2">The sequence shown here is derived from an EMBL/GenBank/DDBJ whole genome shotgun (WGS) entry which is preliminary data.</text>
</comment>
<feature type="transmembrane region" description="Helical" evidence="1">
    <location>
        <begin position="148"/>
        <end position="168"/>
    </location>
</feature>
<evidence type="ECO:0000313" key="2">
    <source>
        <dbReference type="EMBL" id="RSK07137.1"/>
    </source>
</evidence>
<dbReference type="Proteomes" id="UP000279863">
    <property type="component" value="Unassembled WGS sequence"/>
</dbReference>
<evidence type="ECO:0000256" key="1">
    <source>
        <dbReference type="SAM" id="Phobius"/>
    </source>
</evidence>
<feature type="transmembrane region" description="Helical" evidence="1">
    <location>
        <begin position="210"/>
        <end position="228"/>
    </location>
</feature>
<keyword evidence="1" id="KW-1133">Transmembrane helix</keyword>
<organism evidence="2 3">
    <name type="scientific">Streptococcus oralis</name>
    <dbReference type="NCBI Taxonomy" id="1303"/>
    <lineage>
        <taxon>Bacteria</taxon>
        <taxon>Bacillati</taxon>
        <taxon>Bacillota</taxon>
        <taxon>Bacilli</taxon>
        <taxon>Lactobacillales</taxon>
        <taxon>Streptococcaceae</taxon>
        <taxon>Streptococcus</taxon>
    </lineage>
</organism>
<feature type="transmembrane region" description="Helical" evidence="1">
    <location>
        <begin position="122"/>
        <end position="142"/>
    </location>
</feature>
<reference evidence="2 3" key="1">
    <citation type="submission" date="2018-11" db="EMBL/GenBank/DDBJ databases">
        <title>Species Designations Belie Phenotypic and Genotypic Heterogeneity in Oral Streptococci.</title>
        <authorList>
            <person name="Velsko I."/>
        </authorList>
    </citation>
    <scope>NUCLEOTIDE SEQUENCE [LARGE SCALE GENOMIC DNA]</scope>
    <source>
        <strain evidence="2 3">BCA1</strain>
    </source>
</reference>
<feature type="transmembrane region" description="Helical" evidence="1">
    <location>
        <begin position="67"/>
        <end position="84"/>
    </location>
</feature>
<evidence type="ECO:0000313" key="3">
    <source>
        <dbReference type="Proteomes" id="UP000279863"/>
    </source>
</evidence>
<dbReference type="EMBL" id="RJVZ01000035">
    <property type="protein sequence ID" value="RSK07137.1"/>
    <property type="molecule type" value="Genomic_DNA"/>
</dbReference>
<accession>A0A3R9NF67</accession>
<sequence>MQFMRSASKMIGFLLGILLEILSNDIYFLSILFLCFLANTIGLKNLNWSSHKKIEKKVQLLIKEKKAYILLGVFSTATVLWIPLLTGSFNLHGLRTFSWIPFVLPGIFSMGLIHLQKKYRFLIDSLFMEYSYIPLIICFFVLRMSNNFVILQSILFSIITALSLSLSIKVRKYFLVVNDKNNNLYLLQTLSMSSSVFSLVFSMLGGYRNYLESILLIMCIFNIIYMIIKKENYQ</sequence>
<name>A0A3R9NF67_STROR</name>